<gene>
    <name evidence="2" type="ORF">CGOC_LOCUS2371</name>
</gene>
<evidence type="ECO:0000313" key="2">
    <source>
        <dbReference type="EMBL" id="VDK52428.1"/>
    </source>
</evidence>
<reference evidence="2 3" key="1">
    <citation type="submission" date="2018-11" db="EMBL/GenBank/DDBJ databases">
        <authorList>
            <consortium name="Pathogen Informatics"/>
        </authorList>
    </citation>
    <scope>NUCLEOTIDE SEQUENCE [LARGE SCALE GENOMIC DNA]</scope>
</reference>
<dbReference type="AlphaFoldDB" id="A0A3P6SF08"/>
<feature type="compositionally biased region" description="Basic residues" evidence="1">
    <location>
        <begin position="61"/>
        <end position="71"/>
    </location>
</feature>
<dbReference type="Proteomes" id="UP000271889">
    <property type="component" value="Unassembled WGS sequence"/>
</dbReference>
<accession>A0A3P6SF08</accession>
<feature type="compositionally biased region" description="Basic and acidic residues" evidence="1">
    <location>
        <begin position="50"/>
        <end position="60"/>
    </location>
</feature>
<protein>
    <submittedName>
        <fullName evidence="2">Uncharacterized protein</fullName>
    </submittedName>
</protein>
<proteinExistence type="predicted"/>
<feature type="compositionally biased region" description="Basic and acidic residues" evidence="1">
    <location>
        <begin position="121"/>
        <end position="139"/>
    </location>
</feature>
<feature type="region of interest" description="Disordered" evidence="1">
    <location>
        <begin position="1"/>
        <end position="173"/>
    </location>
</feature>
<keyword evidence="3" id="KW-1185">Reference proteome</keyword>
<name>A0A3P6SF08_CYLGO</name>
<evidence type="ECO:0000256" key="1">
    <source>
        <dbReference type="SAM" id="MobiDB-lite"/>
    </source>
</evidence>
<sequence length="192" mass="20818">MSSQKVSTGPRKGRPSPIPPQLRDDLSQSSLLSKSSLERSDSMSSIASIEMDKDSKGDAKKVKKVTKKKKSTIKDSKENGKAENGKDSTTTVKKKVKSTTEVKTEQVEDASSLRSRLKPSPKKEPAKEETKPKADDGKAEATITPLKKLRPAPGKNTGDPSKPAKPPPSTADDVRFFYKGAIRLFSICNAFS</sequence>
<evidence type="ECO:0000313" key="3">
    <source>
        <dbReference type="Proteomes" id="UP000271889"/>
    </source>
</evidence>
<dbReference type="EMBL" id="UYRV01005257">
    <property type="protein sequence ID" value="VDK52428.1"/>
    <property type="molecule type" value="Genomic_DNA"/>
</dbReference>
<organism evidence="2 3">
    <name type="scientific">Cylicostephanus goldi</name>
    <name type="common">Nematode worm</name>
    <dbReference type="NCBI Taxonomy" id="71465"/>
    <lineage>
        <taxon>Eukaryota</taxon>
        <taxon>Metazoa</taxon>
        <taxon>Ecdysozoa</taxon>
        <taxon>Nematoda</taxon>
        <taxon>Chromadorea</taxon>
        <taxon>Rhabditida</taxon>
        <taxon>Rhabditina</taxon>
        <taxon>Rhabditomorpha</taxon>
        <taxon>Strongyloidea</taxon>
        <taxon>Strongylidae</taxon>
        <taxon>Cylicostephanus</taxon>
    </lineage>
</organism>
<feature type="compositionally biased region" description="Basic and acidic residues" evidence="1">
    <location>
        <begin position="72"/>
        <end position="86"/>
    </location>
</feature>